<feature type="compositionally biased region" description="Polar residues" evidence="1">
    <location>
        <begin position="1"/>
        <end position="16"/>
    </location>
</feature>
<dbReference type="Proteomes" id="UP001219525">
    <property type="component" value="Unassembled WGS sequence"/>
</dbReference>
<dbReference type="AlphaFoldDB" id="A0AAD6UWE7"/>
<feature type="region of interest" description="Disordered" evidence="1">
    <location>
        <begin position="1"/>
        <end position="57"/>
    </location>
</feature>
<keyword evidence="3" id="KW-1185">Reference proteome</keyword>
<reference evidence="2" key="1">
    <citation type="submission" date="2023-03" db="EMBL/GenBank/DDBJ databases">
        <title>Massive genome expansion in bonnet fungi (Mycena s.s.) driven by repeated elements and novel gene families across ecological guilds.</title>
        <authorList>
            <consortium name="Lawrence Berkeley National Laboratory"/>
            <person name="Harder C.B."/>
            <person name="Miyauchi S."/>
            <person name="Viragh M."/>
            <person name="Kuo A."/>
            <person name="Thoen E."/>
            <person name="Andreopoulos B."/>
            <person name="Lu D."/>
            <person name="Skrede I."/>
            <person name="Drula E."/>
            <person name="Henrissat B."/>
            <person name="Morin E."/>
            <person name="Kohler A."/>
            <person name="Barry K."/>
            <person name="LaButti K."/>
            <person name="Morin E."/>
            <person name="Salamov A."/>
            <person name="Lipzen A."/>
            <person name="Mereny Z."/>
            <person name="Hegedus B."/>
            <person name="Baldrian P."/>
            <person name="Stursova M."/>
            <person name="Weitz H."/>
            <person name="Taylor A."/>
            <person name="Grigoriev I.V."/>
            <person name="Nagy L.G."/>
            <person name="Martin F."/>
            <person name="Kauserud H."/>
        </authorList>
    </citation>
    <scope>NUCLEOTIDE SEQUENCE</scope>
    <source>
        <strain evidence="2">9144</strain>
    </source>
</reference>
<accession>A0AAD6UWE7</accession>
<dbReference type="EMBL" id="JARJCW010000105">
    <property type="protein sequence ID" value="KAJ7193731.1"/>
    <property type="molecule type" value="Genomic_DNA"/>
</dbReference>
<protein>
    <submittedName>
        <fullName evidence="2">Uncharacterized protein</fullName>
    </submittedName>
</protein>
<evidence type="ECO:0000313" key="3">
    <source>
        <dbReference type="Proteomes" id="UP001219525"/>
    </source>
</evidence>
<sequence>MSAPTDSPVTGTNSSLAMPKDANSAMSGTNSVSTTTEKAPVHGTGSAPIASTATDSPVPTPTLSLLNDLIGLKNPTFAVTNVLKLLLELVGHDVCLTKRSHHSLYWALSQARDMCDNINALIAEAETEDDPWSAFDRYTEMLMWLETFLLKFAPIAQQESRVSRFADKVSLQEDLKFIEEWLSDRAKLGEIFLELSKSEYLPGDATVRSNTIKAIHRRDDLALVMAINLRLQEQANIAAPANKYLSAIVKQFKIIRDMLTGAHDTQSDDVFVYSVHFAMGIDIFVNTRDHKLAPRLQDVDLWKLAQSGVLLIDQHAKDPTLPPAALKAAWKAFYDALCRDAVAIMPEAYGQLRKLISQTRRPYYAQSIQLVSGCATLAGAFKQKKTFEMVHSLELALENVKKALEAAAAIAYDPTQPAPEFKTAEVAFEDAKNSLKDCFTEYKISSDDFERKMTDSRTSDSKSVTQLQARFSSHKTAVGQTVELSVTVSGKAFPVPHTRKYTVDPDQTLHAILWMEESLKNDTALRSKAYFHNVKPGQP</sequence>
<comment type="caution">
    <text evidence="2">The sequence shown here is derived from an EMBL/GenBank/DDBJ whole genome shotgun (WGS) entry which is preliminary data.</text>
</comment>
<gene>
    <name evidence="2" type="ORF">GGX14DRAFT_14486</name>
</gene>
<name>A0AAD6UWE7_9AGAR</name>
<evidence type="ECO:0000256" key="1">
    <source>
        <dbReference type="SAM" id="MobiDB-lite"/>
    </source>
</evidence>
<feature type="non-terminal residue" evidence="2">
    <location>
        <position position="539"/>
    </location>
</feature>
<feature type="compositionally biased region" description="Polar residues" evidence="1">
    <location>
        <begin position="24"/>
        <end position="37"/>
    </location>
</feature>
<proteinExistence type="predicted"/>
<evidence type="ECO:0000313" key="2">
    <source>
        <dbReference type="EMBL" id="KAJ7193731.1"/>
    </source>
</evidence>
<organism evidence="2 3">
    <name type="scientific">Mycena pura</name>
    <dbReference type="NCBI Taxonomy" id="153505"/>
    <lineage>
        <taxon>Eukaryota</taxon>
        <taxon>Fungi</taxon>
        <taxon>Dikarya</taxon>
        <taxon>Basidiomycota</taxon>
        <taxon>Agaricomycotina</taxon>
        <taxon>Agaricomycetes</taxon>
        <taxon>Agaricomycetidae</taxon>
        <taxon>Agaricales</taxon>
        <taxon>Marasmiineae</taxon>
        <taxon>Mycenaceae</taxon>
        <taxon>Mycena</taxon>
    </lineage>
</organism>